<feature type="transmembrane region" description="Helical" evidence="2">
    <location>
        <begin position="2377"/>
        <end position="2396"/>
    </location>
</feature>
<keyword evidence="2" id="KW-0472">Membrane</keyword>
<evidence type="ECO:0000256" key="1">
    <source>
        <dbReference type="SAM" id="MobiDB-lite"/>
    </source>
</evidence>
<dbReference type="InterPro" id="IPR002603">
    <property type="entry name" value="ET_repeat"/>
</dbReference>
<proteinExistence type="predicted"/>
<gene>
    <name evidence="4" type="ORF">HPBE_LOCUS9691</name>
</gene>
<keyword evidence="5" id="KW-1185">Reference proteome</keyword>
<reference evidence="4 5" key="1">
    <citation type="submission" date="2018-11" db="EMBL/GenBank/DDBJ databases">
        <authorList>
            <consortium name="Pathogen Informatics"/>
        </authorList>
    </citation>
    <scope>NUCLEOTIDE SEQUENCE [LARGE SCALE GENOMIC DNA]</scope>
</reference>
<evidence type="ECO:0000313" key="5">
    <source>
        <dbReference type="Proteomes" id="UP000050761"/>
    </source>
</evidence>
<dbReference type="Pfam" id="PF01684">
    <property type="entry name" value="ET"/>
    <property type="match status" value="23"/>
</dbReference>
<keyword evidence="3" id="KW-0732">Signal</keyword>
<dbReference type="Proteomes" id="UP000050761">
    <property type="component" value="Unassembled WGS sequence"/>
</dbReference>
<feature type="chain" id="PRO_5044596665" evidence="3">
    <location>
        <begin position="17"/>
        <end position="2398"/>
    </location>
</feature>
<evidence type="ECO:0000256" key="2">
    <source>
        <dbReference type="SAM" id="Phobius"/>
    </source>
</evidence>
<name>A0A3P8C034_HELPZ</name>
<organism evidence="4">
    <name type="scientific">Heligmosomoides polygyrus</name>
    <name type="common">Parasitic roundworm</name>
    <dbReference type="NCBI Taxonomy" id="6339"/>
    <lineage>
        <taxon>Eukaryota</taxon>
        <taxon>Metazoa</taxon>
        <taxon>Ecdysozoa</taxon>
        <taxon>Nematoda</taxon>
        <taxon>Chromadorea</taxon>
        <taxon>Rhabditida</taxon>
        <taxon>Rhabditina</taxon>
        <taxon>Rhabditomorpha</taxon>
        <taxon>Strongyloidea</taxon>
        <taxon>Heligmosomidae</taxon>
        <taxon>Heligmosomoides</taxon>
    </lineage>
</organism>
<evidence type="ECO:0000313" key="4">
    <source>
        <dbReference type="EMBL" id="VDO81818.1"/>
    </source>
</evidence>
<keyword evidence="2" id="KW-1133">Transmembrane helix</keyword>
<dbReference type="OrthoDB" id="5803891at2759"/>
<keyword evidence="2" id="KW-0812">Transmembrane</keyword>
<reference evidence="6" key="2">
    <citation type="submission" date="2019-09" db="UniProtKB">
        <authorList>
            <consortium name="WormBaseParasite"/>
        </authorList>
    </citation>
    <scope>IDENTIFICATION</scope>
</reference>
<feature type="signal peptide" evidence="3">
    <location>
        <begin position="1"/>
        <end position="16"/>
    </location>
</feature>
<dbReference type="WBParaSite" id="HPBE_0000969001-mRNA-1">
    <property type="protein sequence ID" value="HPBE_0000969001-mRNA-1"/>
    <property type="gene ID" value="HPBE_0000969001"/>
</dbReference>
<accession>A0A3P8C034</accession>
<protein>
    <submittedName>
        <fullName evidence="6">ET module</fullName>
    </submittedName>
</protein>
<evidence type="ECO:0000256" key="3">
    <source>
        <dbReference type="SAM" id="SignalP"/>
    </source>
</evidence>
<evidence type="ECO:0000313" key="6">
    <source>
        <dbReference type="WBParaSite" id="HPBE_0000969001-mRNA-1"/>
    </source>
</evidence>
<dbReference type="EMBL" id="UZAH01026514">
    <property type="protein sequence ID" value="VDO81818.1"/>
    <property type="molecule type" value="Genomic_DNA"/>
</dbReference>
<sequence>MRLGLYLALVAASCFALNSDVGFLMTRDLKLAVNGMLVCYVGVVSDYNNTSIGTDVLCDGLCGSISTSVGNYKFTTYNCFPQNFCAGLNLTNACTTMFVDRDLTGCCCNTDNCNTQGTTINTTIPIQPPEDPIACYSGIAINGVTQTGSGWIACEGECMSLTVNSTMNGNPLIASIYTCDPTAVCSALNVVNKCHDLEPGVVQGCCCSSDACINPLVNPPRLPGNPLNCYVGLVAPNAGVNVGAECVTAQVCKTFLNTDGCATLPGDREITGCCCSNQDSCNVIQANATGLIPNLPTPSPVVEFPISCWTGVYVNGAALTSVGFTTCNGQCASITLNTTLNGAAHTASLYTCDPTSVCKALNMTNQCSVIEPGVGGCCCDSDACIYPPKNRNPGNPLQCYVGLYALKAGVNVGAEVFCDGQSLELDNACGALPGDREIAGCCCDSSNSCNANNFPGIVPPTPEPFPEFPISCWSGVYVNGAAITKSGFQSCSGDCASVTLQTTLNGQQHNATMYMCDPVTVCRSLNMTNRCSTIEPGVSGCCCDSDACLTPNKSPANPLTCYVGLSAPLAGINVGSEIYCNGMCSSLNAMVNGDNVTTYQCVPKQVCQALSVYNGCATLQGDREVTGCCCDSGNACNVGPDFVAPTPSPNTDFPISCWSGVYVNGKHLSEPGFQSCKGECASLTLTTSIMGQTHNATMYTYAPFQTPGNTLQCYVGLKAPNAGVNVGAEVFCDGLCSSLSGIVNGDSVTTFQCVPKSICKSLGVDNACASLPGDREVTGCCCDYKNSCSLELANATDIVPPTAPPNTEFPISCWSGIYLNGNALTSAGYQSCQGECASVTLQTSLAGVQHNATIYMCDPTAICQSLNMSNNCNTVEPGLSGCCCNDDGCLSPNKSPANPLTCYVGIYALKAGVNVGAEVYCNGMCSSLSTTVNNDNVTTFQCVPTNICKSFAADNGCSTFRGDREVTGCCCDTSNACNFASFNVSSQSPHHNRDQNSPSRAGPKSASTAEGSHSQGIVNNCTSLEPGVDACCCNSDACLTPRRKPGNPLLCYVGVIAPKAGINVGAEVACNGMCASLSGIVNGDNVSTFQCVPSNVCKTFLNRDGCASLPNDREITGCCCDERDSCNYHMFNRTSPMPTPSPVVEFPISCWTGIYVNGAALTDVGFQSCNGQCASATLNTTVGSYTHTATMYMCDPTSICKALNMTNQCSVIEPGLGGCCCDTDACIYPPRNRNPGNPLLCYVGMMAPKAGVNVGSEVVCDGQCSTLSGIVNGDSVTTFQCAPISVCKSLELDNACGSLPGDREIQGCCCDGANSCNIANYTMIIPPATPAPAEYPISCWAGVYVNNNPITKAGYQSCNGECASVTLQTTLNGQQHNATMYMCDPVAVCQALNMTNQCATVETGVSGCCCNTDACLSPTKTPGNQLTCYVGLYAPKANVNTGAEVVCGGMCSSLRAMVNGDDVTSFQCVPTSVCKYIGTDAANSCTTLYGDREVTACCCDSANACNVANRTDIIAPTPSPIAEFPISCWSGVYVNGNALSNVGYQTCYGECASATLTTMVAQTTHTATIYTCDPTSVCNGLGMTNNCLTIETGVQACCCNTDGCLTPTKKPGNVLWCYVGMYAPKAGINVGGEVVCDGQCSSLTGAVNGDVVSTFQCVPTSVCKSLGVNGGCVSLPGDREVSGCCCSDSNSCNLYQLNRTEMIPPVPPTPSTIEFPISCWSGVYVNGNPITSAGFQTCFGDCASVTLQTTLNNVKHNATVYMCDPTTVCQALNMTNACATIEDGVSGCCCNDDACLTPMKSPINNPLTCYVGVNAPKANINVGGEMVCSGMCSSLNAMVNGDNVTTFQCVPRSVCKSFAADNGCNTLRGDREVTGCCCDSSNACNLANRPDIVQPTLPPYTEFPISCWSGVYVNGQALSNPGYQSCNGECASLTLTTSIQGVTHNATLYTCDPSAVCKSLMVENRCLSLENGVDACCCNTDACLTPYKKPGRPLLCYVGLYAKKAGVNVGAEVFCDGMCSSLSGSVNGDDVVTYQCVPTPVCRNFFDANGCTTLNGDREITGCCCNDYNSCNVYQTNRTGIVIPTPAPPSEYPISCWTGIYVNGHQITEASFATCFGDCASVTLSTMVNNQNHTATMYMCDPTSICRALNMTNQCSSVEPGVDGCCCNTDACLNPRTNTYPGNDLICYVGVYYEKDNFTVGSEMVCSGQCASLETTFQGKKLKTYHCAPLQVCKALAVDNTCAPVYKDADVKGCCCNTGKNCNVKEPISTNTTAPAFTGTPIACQSGIYVDGAAITTDNTFIACKGQCAKLSYATNLTGVPHTLDLYTCDPASVCSGLNLANSCASIDATSVSGCCCNTDGCVTPSVNPTPGSGNNGAVMSATFITMIIAAVYTLLRQ</sequence>
<feature type="region of interest" description="Disordered" evidence="1">
    <location>
        <begin position="986"/>
        <end position="1014"/>
    </location>
</feature>